<feature type="compositionally biased region" description="Polar residues" evidence="1">
    <location>
        <begin position="878"/>
        <end position="900"/>
    </location>
</feature>
<feature type="region of interest" description="Disordered" evidence="1">
    <location>
        <begin position="1"/>
        <end position="204"/>
    </location>
</feature>
<keyword evidence="4" id="KW-1185">Reference proteome</keyword>
<gene>
    <name evidence="3" type="ORF">B0H67DRAFT_473371</name>
</gene>
<evidence type="ECO:0000256" key="1">
    <source>
        <dbReference type="SAM" id="MobiDB-lite"/>
    </source>
</evidence>
<feature type="region of interest" description="Disordered" evidence="1">
    <location>
        <begin position="1216"/>
        <end position="1327"/>
    </location>
</feature>
<dbReference type="InterPro" id="IPR045107">
    <property type="entry name" value="SAC3/GANP/THP3"/>
</dbReference>
<feature type="compositionally biased region" description="Polar residues" evidence="1">
    <location>
        <begin position="73"/>
        <end position="98"/>
    </location>
</feature>
<feature type="compositionally biased region" description="Basic and acidic residues" evidence="1">
    <location>
        <begin position="1134"/>
        <end position="1150"/>
    </location>
</feature>
<feature type="compositionally biased region" description="Low complexity" evidence="1">
    <location>
        <begin position="768"/>
        <end position="788"/>
    </location>
</feature>
<feature type="compositionally biased region" description="Low complexity" evidence="1">
    <location>
        <begin position="989"/>
        <end position="1023"/>
    </location>
</feature>
<comment type="caution">
    <text evidence="3">The sequence shown here is derived from an EMBL/GenBank/DDBJ whole genome shotgun (WGS) entry which is preliminary data.</text>
</comment>
<feature type="compositionally biased region" description="Basic and acidic residues" evidence="1">
    <location>
        <begin position="1216"/>
        <end position="1227"/>
    </location>
</feature>
<dbReference type="Proteomes" id="UP001172102">
    <property type="component" value="Unassembled WGS sequence"/>
</dbReference>
<feature type="compositionally biased region" description="Low complexity" evidence="1">
    <location>
        <begin position="901"/>
        <end position="961"/>
    </location>
</feature>
<protein>
    <submittedName>
        <fullName evidence="3">SAC3/GANP/Nin1/mts3/eIF-3 p25 family-domain-containing protein</fullName>
    </submittedName>
</protein>
<feature type="region of interest" description="Disordered" evidence="1">
    <location>
        <begin position="744"/>
        <end position="1034"/>
    </location>
</feature>
<dbReference type="GO" id="GO:0006406">
    <property type="term" value="P:mRNA export from nucleus"/>
    <property type="evidence" value="ECO:0007669"/>
    <property type="project" value="TreeGrafter"/>
</dbReference>
<reference evidence="3" key="1">
    <citation type="submission" date="2023-06" db="EMBL/GenBank/DDBJ databases">
        <title>Genome-scale phylogeny and comparative genomics of the fungal order Sordariales.</title>
        <authorList>
            <consortium name="Lawrence Berkeley National Laboratory"/>
            <person name="Hensen N."/>
            <person name="Bonometti L."/>
            <person name="Westerberg I."/>
            <person name="Brannstrom I.O."/>
            <person name="Guillou S."/>
            <person name="Cros-Aarteil S."/>
            <person name="Calhoun S."/>
            <person name="Haridas S."/>
            <person name="Kuo A."/>
            <person name="Mondo S."/>
            <person name="Pangilinan J."/>
            <person name="Riley R."/>
            <person name="Labutti K."/>
            <person name="Andreopoulos B."/>
            <person name="Lipzen A."/>
            <person name="Chen C."/>
            <person name="Yanf M."/>
            <person name="Daum C."/>
            <person name="Ng V."/>
            <person name="Clum A."/>
            <person name="Steindorff A."/>
            <person name="Ohm R."/>
            <person name="Martin F."/>
            <person name="Silar P."/>
            <person name="Natvig D."/>
            <person name="Lalanne C."/>
            <person name="Gautier V."/>
            <person name="Ament-Velasquez S.L."/>
            <person name="Kruys A."/>
            <person name="Hutchinson M.I."/>
            <person name="Powell A.J."/>
            <person name="Barry K."/>
            <person name="Miller A.N."/>
            <person name="Grigoriev I.V."/>
            <person name="Debuchy R."/>
            <person name="Gladieux P."/>
            <person name="Thoren M.H."/>
            <person name="Johannesson H."/>
        </authorList>
    </citation>
    <scope>NUCLEOTIDE SEQUENCE</scope>
    <source>
        <strain evidence="3">SMH4607-1</strain>
    </source>
</reference>
<feature type="compositionally biased region" description="Polar residues" evidence="1">
    <location>
        <begin position="146"/>
        <end position="156"/>
    </location>
</feature>
<feature type="non-terminal residue" evidence="3">
    <location>
        <position position="1"/>
    </location>
</feature>
<dbReference type="PANTHER" id="PTHR12436:SF3">
    <property type="entry name" value="GERMINAL-CENTER ASSOCIATED NUCLEAR PROTEIN"/>
    <property type="match status" value="1"/>
</dbReference>
<dbReference type="EMBL" id="JAUKUA010000003">
    <property type="protein sequence ID" value="KAK0719945.1"/>
    <property type="molecule type" value="Genomic_DNA"/>
</dbReference>
<feature type="non-terminal residue" evidence="3">
    <location>
        <position position="1357"/>
    </location>
</feature>
<feature type="compositionally biased region" description="Polar residues" evidence="1">
    <location>
        <begin position="819"/>
        <end position="834"/>
    </location>
</feature>
<feature type="compositionally biased region" description="Polar residues" evidence="1">
    <location>
        <begin position="964"/>
        <end position="988"/>
    </location>
</feature>
<sequence>APANNPFGAPPQAIANPNPFGAATSALGQPASIFGAPPKPAAGTPAFAGFGSLPSAAGNPFGSSQAPAFGAFSGSTTSAHQSSPAVRNPFGNPTTQAPPGNPFAAGLSTNGSAQGPSSFGSQAQLGSTQLNVLDSNEMARRKKSKSPQSKNGNATKESVKKFQPGQRNRSDRPDMSKERTQPRFVKNRAQNGPNREPGERTKQLSPFAFNFANKLYAQLQKDGIKPPQWLPDLGNPNKRGAVETLKEAYKKYRIRVYESLRKAELIDDPEKRRKLEDALPFKGTCEDMCPEFEQVSRVAEYDVKNEEKEAQSDGLNSWPEPSKMVKKFGRSAAGQDAPLPMDVRSVDALRRTTNYLFNDLLQSDDNLPSMHNYLWDRTRAVRKDFTFHSQKSPEEMKDMVYCFETITRFHATALHLLSRKGYANDDFDYKQEIEQLGRTILSLMEAYDACRDKHVQCENEPEFRSYYLLLNAHDPSIGTRIPAWGKEFWFESEEIQTALSLVQAMEDVREPKGPIKPRRMTTLSDTAFANYFAIVEDPRVSYTMACVAEVHFTSVRQNILKNLVKGYARYRDAPRTISAPDLNKILRFDTTEEAVEFIELHGFEFSTWVPDGKPAPPAPYLLLNSKKKYVPSPRVRQSYSGQLVERKRASQSLAHLIYNTVYEESEEKQKPKAADDDSPDSLFVPQSTGFQESSPSSASSPNPTPSDTPSSPFGSPIKDTTAFNEIVAHKKPLEAPKPSSFSFLGVRGSPASQPGTSGSSNTFSAFRQGAPQAQATSSSPSSVFSQPPLGFAQPLGTSTPRGALPTTEASTPQPPIFGQNPQPSQGTAVSSASRTPKPIEATSPFSSLNKDLGTIHASALPQTPQNPPSFFTSTSTTENDGTPKLSSTSLAPAQGTNIPKSNSLGSFGPSSSFSGSSVLASSPGSNTLSSAATTPAKSAPPSMGFSPAPASARSATSAIPPVSATESTPRQQQPLPTASGGLKSQSILPSAATQVSPAPSSSTSRPAPSPSLGQRSSTSSQSLQPPPPKKDLMGGLTNWFVMGDQGLMEQFTEFSIQNLVAQAFEQFQEEEAERKRKEENDLSWQEARKFRQYSLRVKFFYRWQENVRALATQRILREGKEKMRRYREAERVKQQKAKEEAEKAEREARRAARRKLGADGQQLAIMATSQRRSSTEDQLLASGIFSGLRDEFGAARRVVREVNGILWGGASRSHRYAESELELEPRRQSISAREPAQTPDSTMSKPEGWKTRSLREKFGIEPRRSVSASSSINGTSSRLRQSLPGAPRTTNFTRKRSAGGSDEDNNYEDREAKRNPTVSKTSAFKSQHWDMRARGFVPMPDGKWLPESIANAIRAGK</sequence>
<feature type="region of interest" description="Disordered" evidence="1">
    <location>
        <begin position="664"/>
        <end position="718"/>
    </location>
</feature>
<evidence type="ECO:0000313" key="4">
    <source>
        <dbReference type="Proteomes" id="UP001172102"/>
    </source>
</evidence>
<feature type="compositionally biased region" description="Polar residues" evidence="1">
    <location>
        <begin position="1266"/>
        <end position="1280"/>
    </location>
</feature>
<accession>A0AA40DY58</accession>
<feature type="domain" description="SAC3/GANP/THP3 conserved" evidence="2">
    <location>
        <begin position="288"/>
        <end position="606"/>
    </location>
</feature>
<dbReference type="GO" id="GO:0070390">
    <property type="term" value="C:transcription export complex 2"/>
    <property type="evidence" value="ECO:0007669"/>
    <property type="project" value="TreeGrafter"/>
</dbReference>
<feature type="compositionally biased region" description="Basic and acidic residues" evidence="1">
    <location>
        <begin position="1247"/>
        <end position="1264"/>
    </location>
</feature>
<dbReference type="Gene3D" id="1.25.40.990">
    <property type="match status" value="1"/>
</dbReference>
<organism evidence="3 4">
    <name type="scientific">Lasiosphaeris hirsuta</name>
    <dbReference type="NCBI Taxonomy" id="260670"/>
    <lineage>
        <taxon>Eukaryota</taxon>
        <taxon>Fungi</taxon>
        <taxon>Dikarya</taxon>
        <taxon>Ascomycota</taxon>
        <taxon>Pezizomycotina</taxon>
        <taxon>Sordariomycetes</taxon>
        <taxon>Sordariomycetidae</taxon>
        <taxon>Sordariales</taxon>
        <taxon>Lasiosphaeriaceae</taxon>
        <taxon>Lasiosphaeris</taxon>
    </lineage>
</organism>
<dbReference type="Pfam" id="PF03399">
    <property type="entry name" value="SAC3_GANP"/>
    <property type="match status" value="1"/>
</dbReference>
<feature type="compositionally biased region" description="Low complexity" evidence="1">
    <location>
        <begin position="693"/>
        <end position="716"/>
    </location>
</feature>
<evidence type="ECO:0000259" key="2">
    <source>
        <dbReference type="Pfam" id="PF03399"/>
    </source>
</evidence>
<feature type="compositionally biased region" description="Low complexity" evidence="1">
    <location>
        <begin position="41"/>
        <end position="51"/>
    </location>
</feature>
<feature type="region of interest" description="Disordered" evidence="1">
    <location>
        <begin position="1134"/>
        <end position="1157"/>
    </location>
</feature>
<dbReference type="PANTHER" id="PTHR12436">
    <property type="entry name" value="80 KDA MCM3-ASSOCIATED PROTEIN"/>
    <property type="match status" value="1"/>
</dbReference>
<proteinExistence type="predicted"/>
<dbReference type="InterPro" id="IPR005062">
    <property type="entry name" value="SAC3/GANP/THP3_conserved"/>
</dbReference>
<name>A0AA40DY58_9PEZI</name>
<dbReference type="GO" id="GO:0005737">
    <property type="term" value="C:cytoplasm"/>
    <property type="evidence" value="ECO:0007669"/>
    <property type="project" value="TreeGrafter"/>
</dbReference>
<feature type="compositionally biased region" description="Basic and acidic residues" evidence="1">
    <location>
        <begin position="168"/>
        <end position="181"/>
    </location>
</feature>
<feature type="compositionally biased region" description="Polar residues" evidence="1">
    <location>
        <begin position="750"/>
        <end position="765"/>
    </location>
</feature>
<evidence type="ECO:0000313" key="3">
    <source>
        <dbReference type="EMBL" id="KAK0719945.1"/>
    </source>
</evidence>
<feature type="compositionally biased region" description="Polar residues" evidence="1">
    <location>
        <begin position="107"/>
        <end position="134"/>
    </location>
</feature>
<feature type="compositionally biased region" description="Polar residues" evidence="1">
    <location>
        <begin position="1316"/>
        <end position="1325"/>
    </location>
</feature>